<feature type="transmembrane region" description="Helical" evidence="2">
    <location>
        <begin position="273"/>
        <end position="294"/>
    </location>
</feature>
<keyword evidence="2" id="KW-1133">Transmembrane helix</keyword>
<feature type="compositionally biased region" description="Basic residues" evidence="1">
    <location>
        <begin position="34"/>
        <end position="54"/>
    </location>
</feature>
<evidence type="ECO:0000313" key="3">
    <source>
        <dbReference type="EMBL" id="KDQ53614.1"/>
    </source>
</evidence>
<accession>A0A067PFQ9</accession>
<dbReference type="AlphaFoldDB" id="A0A067PFQ9"/>
<dbReference type="EMBL" id="KL197733">
    <property type="protein sequence ID" value="KDQ53614.1"/>
    <property type="molecule type" value="Genomic_DNA"/>
</dbReference>
<feature type="region of interest" description="Disordered" evidence="1">
    <location>
        <begin position="1"/>
        <end position="77"/>
    </location>
</feature>
<organism evidence="3 4">
    <name type="scientific">Jaapia argillacea MUCL 33604</name>
    <dbReference type="NCBI Taxonomy" id="933084"/>
    <lineage>
        <taxon>Eukaryota</taxon>
        <taxon>Fungi</taxon>
        <taxon>Dikarya</taxon>
        <taxon>Basidiomycota</taxon>
        <taxon>Agaricomycotina</taxon>
        <taxon>Agaricomycetes</taxon>
        <taxon>Agaricomycetidae</taxon>
        <taxon>Jaapiales</taxon>
        <taxon>Jaapiaceae</taxon>
        <taxon>Jaapia</taxon>
    </lineage>
</organism>
<feature type="compositionally biased region" description="Polar residues" evidence="1">
    <location>
        <begin position="59"/>
        <end position="75"/>
    </location>
</feature>
<proteinExistence type="predicted"/>
<dbReference type="OrthoDB" id="2734283at2759"/>
<evidence type="ECO:0000313" key="4">
    <source>
        <dbReference type="Proteomes" id="UP000027265"/>
    </source>
</evidence>
<dbReference type="HOGENOM" id="CLU_937089_0_0_1"/>
<reference evidence="4" key="1">
    <citation type="journal article" date="2014" name="Proc. Natl. Acad. Sci. U.S.A.">
        <title>Extensive sampling of basidiomycete genomes demonstrates inadequacy of the white-rot/brown-rot paradigm for wood decay fungi.</title>
        <authorList>
            <person name="Riley R."/>
            <person name="Salamov A.A."/>
            <person name="Brown D.W."/>
            <person name="Nagy L.G."/>
            <person name="Floudas D."/>
            <person name="Held B.W."/>
            <person name="Levasseur A."/>
            <person name="Lombard V."/>
            <person name="Morin E."/>
            <person name="Otillar R."/>
            <person name="Lindquist E.A."/>
            <person name="Sun H."/>
            <person name="LaButti K.M."/>
            <person name="Schmutz J."/>
            <person name="Jabbour D."/>
            <person name="Luo H."/>
            <person name="Baker S.E."/>
            <person name="Pisabarro A.G."/>
            <person name="Walton J.D."/>
            <person name="Blanchette R.A."/>
            <person name="Henrissat B."/>
            <person name="Martin F."/>
            <person name="Cullen D."/>
            <person name="Hibbett D.S."/>
            <person name="Grigoriev I.V."/>
        </authorList>
    </citation>
    <scope>NUCLEOTIDE SEQUENCE [LARGE SCALE GENOMIC DNA]</scope>
    <source>
        <strain evidence="4">MUCL 33604</strain>
    </source>
</reference>
<feature type="transmembrane region" description="Helical" evidence="2">
    <location>
        <begin position="242"/>
        <end position="261"/>
    </location>
</feature>
<sequence>MPPLPETRPWAVPFQPLGAPSIRRPAPVHESRVARSRGRRTNSLRRYVPHKRRPPPSSIAETEYTQSPSTPTNPSVGLGVARATSVIASWPGRIERFHDLASAAGLPVSRTRDPVWRPTWNTFELAVFRRSRRSILKIQREWDDEMLLVQLRRKYYSLRPFWRRCITLTTIKTIALVPADVFPFHVYPQTIGDDPSISKCLRFRHYLRNPQIVRGRLDFMRCLTESPDRGVQFLDRWSPRRIIFLIVFGISSTLAVGLVVSHVKHDYSTGFTVAGWMVSALALLGACIGVLNFVEFR</sequence>
<gene>
    <name evidence="3" type="ORF">JAAARDRAFT_209958</name>
</gene>
<evidence type="ECO:0000256" key="1">
    <source>
        <dbReference type="SAM" id="MobiDB-lite"/>
    </source>
</evidence>
<dbReference type="InParanoid" id="A0A067PFQ9"/>
<protein>
    <submittedName>
        <fullName evidence="3">Uncharacterized protein</fullName>
    </submittedName>
</protein>
<keyword evidence="4" id="KW-1185">Reference proteome</keyword>
<name>A0A067PFQ9_9AGAM</name>
<keyword evidence="2" id="KW-0472">Membrane</keyword>
<dbReference type="Proteomes" id="UP000027265">
    <property type="component" value="Unassembled WGS sequence"/>
</dbReference>
<keyword evidence="2" id="KW-0812">Transmembrane</keyword>
<evidence type="ECO:0000256" key="2">
    <source>
        <dbReference type="SAM" id="Phobius"/>
    </source>
</evidence>